<feature type="compositionally biased region" description="Low complexity" evidence="1">
    <location>
        <begin position="560"/>
        <end position="575"/>
    </location>
</feature>
<keyword evidence="2" id="KW-0812">Transmembrane</keyword>
<organism evidence="3 4">
    <name type="scientific">Scytalidium lignicola</name>
    <name type="common">Hyphomycete</name>
    <dbReference type="NCBI Taxonomy" id="5539"/>
    <lineage>
        <taxon>Eukaryota</taxon>
        <taxon>Fungi</taxon>
        <taxon>Dikarya</taxon>
        <taxon>Ascomycota</taxon>
        <taxon>Pezizomycotina</taxon>
        <taxon>Leotiomycetes</taxon>
        <taxon>Leotiomycetes incertae sedis</taxon>
        <taxon>Scytalidium</taxon>
    </lineage>
</organism>
<accession>A0A3E2HQW2</accession>
<feature type="region of interest" description="Disordered" evidence="1">
    <location>
        <begin position="345"/>
        <end position="373"/>
    </location>
</feature>
<dbReference type="SUPFAM" id="SSF54236">
    <property type="entry name" value="Ubiquitin-like"/>
    <property type="match status" value="1"/>
</dbReference>
<feature type="transmembrane region" description="Helical" evidence="2">
    <location>
        <begin position="508"/>
        <end position="530"/>
    </location>
</feature>
<dbReference type="Proteomes" id="UP000258309">
    <property type="component" value="Unassembled WGS sequence"/>
</dbReference>
<protein>
    <recommendedName>
        <fullName evidence="5">Ubiquitin-like domain-containing protein</fullName>
    </recommendedName>
</protein>
<keyword evidence="2" id="KW-0472">Membrane</keyword>
<keyword evidence="4" id="KW-1185">Reference proteome</keyword>
<dbReference type="GO" id="GO:0030968">
    <property type="term" value="P:endoplasmic reticulum unfolded protein response"/>
    <property type="evidence" value="ECO:0007669"/>
    <property type="project" value="TreeGrafter"/>
</dbReference>
<dbReference type="InterPro" id="IPR029071">
    <property type="entry name" value="Ubiquitin-like_domsf"/>
</dbReference>
<dbReference type="InterPro" id="IPR039751">
    <property type="entry name" value="HERPUD1/2"/>
</dbReference>
<reference evidence="3 4" key="1">
    <citation type="submission" date="2018-05" db="EMBL/GenBank/DDBJ databases">
        <title>Draft genome sequence of Scytalidium lignicola DSM 105466, a ubiquitous saprotrophic fungus.</title>
        <authorList>
            <person name="Buettner E."/>
            <person name="Gebauer A.M."/>
            <person name="Hofrichter M."/>
            <person name="Liers C."/>
            <person name="Kellner H."/>
        </authorList>
    </citation>
    <scope>NUCLEOTIDE SEQUENCE [LARGE SCALE GENOMIC DNA]</scope>
    <source>
        <strain evidence="3 4">DSM 105466</strain>
    </source>
</reference>
<evidence type="ECO:0000256" key="2">
    <source>
        <dbReference type="SAM" id="Phobius"/>
    </source>
</evidence>
<evidence type="ECO:0000313" key="3">
    <source>
        <dbReference type="EMBL" id="RFU35746.1"/>
    </source>
</evidence>
<dbReference type="OrthoDB" id="21589at2759"/>
<evidence type="ECO:0000313" key="4">
    <source>
        <dbReference type="Proteomes" id="UP000258309"/>
    </source>
</evidence>
<name>A0A3E2HQW2_SCYLI</name>
<dbReference type="PANTHER" id="PTHR12943">
    <property type="entry name" value="HOMOCYSTEINE-RESPONSIVE ENDOPLASMIC RETICULUM-RESIDENT UNIQUITIN-LIKE DOMAIN HERPUD PROTEIN FAMILY MEMBER"/>
    <property type="match status" value="1"/>
</dbReference>
<proteinExistence type="predicted"/>
<evidence type="ECO:0000256" key="1">
    <source>
        <dbReference type="SAM" id="MobiDB-lite"/>
    </source>
</evidence>
<dbReference type="STRING" id="5539.A0A3E2HQW2"/>
<dbReference type="PANTHER" id="PTHR12943:SF27">
    <property type="entry name" value="HOMOCYSTEINE-INDUCED ENDOPLASMIC RETICULUM PROTEIN, ISOFORM A"/>
    <property type="match status" value="1"/>
</dbReference>
<comment type="caution">
    <text evidence="3">The sequence shown here is derived from an EMBL/GenBank/DDBJ whole genome shotgun (WGS) entry which is preliminary data.</text>
</comment>
<feature type="region of interest" description="Disordered" evidence="1">
    <location>
        <begin position="236"/>
        <end position="320"/>
    </location>
</feature>
<keyword evidence="2" id="KW-1133">Transmembrane helix</keyword>
<dbReference type="Gene3D" id="3.10.20.90">
    <property type="entry name" value="Phosphatidylinositol 3-kinase Catalytic Subunit, Chain A, domain 1"/>
    <property type="match status" value="1"/>
</dbReference>
<feature type="compositionally biased region" description="Basic and acidic residues" evidence="1">
    <location>
        <begin position="638"/>
        <end position="652"/>
    </location>
</feature>
<feature type="region of interest" description="Disordered" evidence="1">
    <location>
        <begin position="560"/>
        <end position="586"/>
    </location>
</feature>
<feature type="non-terminal residue" evidence="3">
    <location>
        <position position="701"/>
    </location>
</feature>
<feature type="transmembrane region" description="Helical" evidence="2">
    <location>
        <begin position="481"/>
        <end position="499"/>
    </location>
</feature>
<gene>
    <name evidence="3" type="ORF">B7463_g604</name>
</gene>
<feature type="non-terminal residue" evidence="3">
    <location>
        <position position="1"/>
    </location>
</feature>
<feature type="region of interest" description="Disordered" evidence="1">
    <location>
        <begin position="638"/>
        <end position="686"/>
    </location>
</feature>
<sequence>MSQPPAIPIRTESPAMAGAHSLPTTFTLTIVSPSAGVNGPIIFHDLLTSITVKELKARIREGLLTKPSDEAQRLIHRGRMLARETETMQDIFGKEAMLAGPQTLHLVLRPTTTDASSSQPPAQNPIPVPTPAIGAQHIQHHHHLHQSNHLNHQLRQMTNQIPSQTPNTLPTLNPNLPAEIRTLQALQEQQLRGIQMQQIQRAEHMLTAQRMQQLQRETSRIYQDLLVLEQRHPQIFGNPPQNSYTQNGQTTVTDPTNPPTLPQFGSRPPLNFQNLIAQQQRDRAAAGQNGVNNANGTATPPSQPGPSMSGRASPIIHPPEQSRTYVREGVGPNGERWQVTVNETTTTFPIVRPSSTPGVRTETNNPDPSAASSSIDGSVVYILSSPTGPRALLVSNSDTFYTSQQPVRTGPNPAAYIPRHSQQGHVVVGGENGGDNNRVHILPQPHRRHRHRQENAQEIPNIIHGGAHPGNPGAGAFAVQILPHIWLIIRLIGFIWFFTSGNNSWTRLLTITGLAIVVFIVNTGILNGVADHLWGPVRRHLEGLLPLAGPEAAAIPAANAAVVPRQREQQQQQRQGGRGARAEPDPAEVAARLLEQHRLANGGWLMAQIRRAEHAMLLFLASLVPGVGERHIAAREAEAAAAEAERTRREQEQAEIEAAENNTGEAGTNENAEAAHGEPIPEAEAQAPVLEAAAVQPLIDI</sequence>
<feature type="compositionally biased region" description="Low complexity" evidence="1">
    <location>
        <begin position="285"/>
        <end position="296"/>
    </location>
</feature>
<dbReference type="EMBL" id="NCSJ02000005">
    <property type="protein sequence ID" value="RFU35746.1"/>
    <property type="molecule type" value="Genomic_DNA"/>
</dbReference>
<dbReference type="AlphaFoldDB" id="A0A3E2HQW2"/>
<feature type="compositionally biased region" description="Low complexity" evidence="1">
    <location>
        <begin position="659"/>
        <end position="686"/>
    </location>
</feature>
<feature type="compositionally biased region" description="Polar residues" evidence="1">
    <location>
        <begin position="239"/>
        <end position="255"/>
    </location>
</feature>
<evidence type="ECO:0008006" key="5">
    <source>
        <dbReference type="Google" id="ProtNLM"/>
    </source>
</evidence>
<dbReference type="OMA" id="NASWSRW"/>